<dbReference type="RefSeq" id="WP_175304599.1">
    <property type="nucleotide sequence ID" value="NZ_CZPZ01000023.1"/>
</dbReference>
<dbReference type="Proteomes" id="UP000198736">
    <property type="component" value="Unassembled WGS sequence"/>
</dbReference>
<evidence type="ECO:0000313" key="2">
    <source>
        <dbReference type="EMBL" id="CUS37316.1"/>
    </source>
</evidence>
<proteinExistence type="predicted"/>
<reference evidence="3" key="1">
    <citation type="submission" date="2015-10" db="EMBL/GenBank/DDBJ databases">
        <authorList>
            <person name="Luecker S."/>
            <person name="Luecker S."/>
        </authorList>
    </citation>
    <scope>NUCLEOTIDE SEQUENCE [LARGE SCALE GENOMIC DNA]</scope>
</reference>
<feature type="chain" id="PRO_5006624113" description="Lipoprotein" evidence="1">
    <location>
        <begin position="20"/>
        <end position="150"/>
    </location>
</feature>
<gene>
    <name evidence="2" type="ORF">COMA2_30205</name>
</gene>
<evidence type="ECO:0000313" key="3">
    <source>
        <dbReference type="Proteomes" id="UP000198736"/>
    </source>
</evidence>
<evidence type="ECO:0000256" key="1">
    <source>
        <dbReference type="SAM" id="SignalP"/>
    </source>
</evidence>
<accession>A0A0S4LMS4</accession>
<sequence>MKTSAAFLIPILFMGGVSCGPTTDTLQAPFDITSSTSPGNSAPTGPAKARQQLERFVGFAYESVRGDIAQGRGEYLTSLAVAGGIPTHARTAFQKEMQSLYAVLYDPLLSRKESWTLVVNHAWSAGYGKNDTTQNLSTASGLQANVARRL</sequence>
<protein>
    <recommendedName>
        <fullName evidence="4">Lipoprotein</fullName>
    </recommendedName>
</protein>
<keyword evidence="3" id="KW-1185">Reference proteome</keyword>
<dbReference type="InterPro" id="IPR021383">
    <property type="entry name" value="DUF3015"/>
</dbReference>
<dbReference type="AlphaFoldDB" id="A0A0S4LMS4"/>
<dbReference type="PROSITE" id="PS51257">
    <property type="entry name" value="PROKAR_LIPOPROTEIN"/>
    <property type="match status" value="1"/>
</dbReference>
<dbReference type="Pfam" id="PF11220">
    <property type="entry name" value="DUF3015"/>
    <property type="match status" value="1"/>
</dbReference>
<organism evidence="2 3">
    <name type="scientific">Candidatus Nitrospira nitrificans</name>
    <dbReference type="NCBI Taxonomy" id="1742973"/>
    <lineage>
        <taxon>Bacteria</taxon>
        <taxon>Pseudomonadati</taxon>
        <taxon>Nitrospirota</taxon>
        <taxon>Nitrospiria</taxon>
        <taxon>Nitrospirales</taxon>
        <taxon>Nitrospiraceae</taxon>
        <taxon>Nitrospira</taxon>
    </lineage>
</organism>
<keyword evidence="1" id="KW-0732">Signal</keyword>
<evidence type="ECO:0008006" key="4">
    <source>
        <dbReference type="Google" id="ProtNLM"/>
    </source>
</evidence>
<dbReference type="STRING" id="1742973.COMA2_30205"/>
<dbReference type="EMBL" id="CZPZ01000023">
    <property type="protein sequence ID" value="CUS37316.1"/>
    <property type="molecule type" value="Genomic_DNA"/>
</dbReference>
<feature type="signal peptide" evidence="1">
    <location>
        <begin position="1"/>
        <end position="19"/>
    </location>
</feature>
<name>A0A0S4LMS4_9BACT</name>